<evidence type="ECO:0008006" key="3">
    <source>
        <dbReference type="Google" id="ProtNLM"/>
    </source>
</evidence>
<dbReference type="Proteomes" id="UP001549164">
    <property type="component" value="Unassembled WGS sequence"/>
</dbReference>
<gene>
    <name evidence="1" type="ORF">ABID12_004150</name>
</gene>
<dbReference type="RefSeq" id="WP_354435929.1">
    <property type="nucleotide sequence ID" value="NZ_JBEPLY010000023.1"/>
</dbReference>
<evidence type="ECO:0000313" key="1">
    <source>
        <dbReference type="EMBL" id="MET3602182.1"/>
    </source>
</evidence>
<comment type="caution">
    <text evidence="1">The sequence shown here is derived from an EMBL/GenBank/DDBJ whole genome shotgun (WGS) entry which is preliminary data.</text>
</comment>
<organism evidence="1 2">
    <name type="scientific">Martelella mangrovi</name>
    <dbReference type="NCBI Taxonomy" id="1397477"/>
    <lineage>
        <taxon>Bacteria</taxon>
        <taxon>Pseudomonadati</taxon>
        <taxon>Pseudomonadota</taxon>
        <taxon>Alphaproteobacteria</taxon>
        <taxon>Hyphomicrobiales</taxon>
        <taxon>Aurantimonadaceae</taxon>
        <taxon>Martelella</taxon>
    </lineage>
</organism>
<protein>
    <recommendedName>
        <fullName evidence="3">HutD-family protein</fullName>
    </recommendedName>
</protein>
<sequence>MQSLSQFFDHLPFLPMRWNIQRNDELSGTGEGGYWQAELGPPLWQAEVSVRPVLLTQAAEISASVNRLRGAQEPFLFRDPFICGPRRDPSGNQFGGASVTVASVSGFSLGLSGLPAGYQLSIGDKLQITSSGKTAFVEVSENVVATAGGTTGAFDVFPRLPALVSAGDVVTLVKPACPCVIVPKSYKPGSASGNIVRGISFSIIQKRGV</sequence>
<evidence type="ECO:0000313" key="2">
    <source>
        <dbReference type="Proteomes" id="UP001549164"/>
    </source>
</evidence>
<keyword evidence="2" id="KW-1185">Reference proteome</keyword>
<reference evidence="1 2" key="1">
    <citation type="submission" date="2024-06" db="EMBL/GenBank/DDBJ databases">
        <title>Genomic Encyclopedia of Type Strains, Phase IV (KMG-IV): sequencing the most valuable type-strain genomes for metagenomic binning, comparative biology and taxonomic classification.</title>
        <authorList>
            <person name="Goeker M."/>
        </authorList>
    </citation>
    <scope>NUCLEOTIDE SEQUENCE [LARGE SCALE GENOMIC DNA]</scope>
    <source>
        <strain evidence="1 2">DSM 28102</strain>
    </source>
</reference>
<name>A0ABV2IIX3_9HYPH</name>
<accession>A0ABV2IIX3</accession>
<dbReference type="EMBL" id="JBEPLY010000023">
    <property type="protein sequence ID" value="MET3602182.1"/>
    <property type="molecule type" value="Genomic_DNA"/>
</dbReference>
<proteinExistence type="predicted"/>